<dbReference type="PANTHER" id="PTHR43442:SF3">
    <property type="entry name" value="GLUCONOKINASE-RELATED"/>
    <property type="match status" value="1"/>
</dbReference>
<dbReference type="NCBIfam" id="TIGR01313">
    <property type="entry name" value="therm_gnt_kin"/>
    <property type="match status" value="1"/>
</dbReference>
<accession>A0A0P1ITT5</accession>
<evidence type="ECO:0000256" key="1">
    <source>
        <dbReference type="ARBA" id="ARBA00004761"/>
    </source>
</evidence>
<dbReference type="GO" id="GO:0005975">
    <property type="term" value="P:carbohydrate metabolic process"/>
    <property type="evidence" value="ECO:0007669"/>
    <property type="project" value="InterPro"/>
</dbReference>
<dbReference type="EMBL" id="CYUE01000021">
    <property type="protein sequence ID" value="CUK26959.1"/>
    <property type="molecule type" value="Genomic_DNA"/>
</dbReference>
<dbReference type="GO" id="GO:0046316">
    <property type="term" value="F:gluconokinase activity"/>
    <property type="evidence" value="ECO:0007669"/>
    <property type="project" value="UniProtKB-EC"/>
</dbReference>
<evidence type="ECO:0000256" key="5">
    <source>
        <dbReference type="ARBA" id="ARBA00022741"/>
    </source>
</evidence>
<evidence type="ECO:0000256" key="6">
    <source>
        <dbReference type="ARBA" id="ARBA00022777"/>
    </source>
</evidence>
<dbReference type="AlphaFoldDB" id="A0A0P1ITT5"/>
<dbReference type="PANTHER" id="PTHR43442">
    <property type="entry name" value="GLUCONOKINASE-RELATED"/>
    <property type="match status" value="1"/>
</dbReference>
<dbReference type="STRING" id="1715691.TA5113_03225"/>
<evidence type="ECO:0000256" key="9">
    <source>
        <dbReference type="RuleBase" id="RU363066"/>
    </source>
</evidence>
<keyword evidence="7 9" id="KW-0067">ATP-binding</keyword>
<gene>
    <name evidence="10" type="primary">gntK</name>
    <name evidence="10" type="ORF">TA5114_02778</name>
</gene>
<protein>
    <recommendedName>
        <fullName evidence="3 9">Gluconokinase</fullName>
        <ecNumber evidence="3 9">2.7.1.12</ecNumber>
    </recommendedName>
</protein>
<name>A0A0P1ITT5_9RHOB</name>
<organism evidence="10 11">
    <name type="scientific">Cognatishimia activa</name>
    <dbReference type="NCBI Taxonomy" id="1715691"/>
    <lineage>
        <taxon>Bacteria</taxon>
        <taxon>Pseudomonadati</taxon>
        <taxon>Pseudomonadota</taxon>
        <taxon>Alphaproteobacteria</taxon>
        <taxon>Rhodobacterales</taxon>
        <taxon>Paracoccaceae</taxon>
        <taxon>Cognatishimia</taxon>
    </lineage>
</organism>
<dbReference type="GO" id="GO:0005524">
    <property type="term" value="F:ATP binding"/>
    <property type="evidence" value="ECO:0007669"/>
    <property type="project" value="UniProtKB-KW"/>
</dbReference>
<sequence>MQPRRIIVMGVSGVGKTSLAQALAAHFNAVFIEGDDLHPEANVQAMRAGQPLTDEMRAPWLDAVGQAISDIDGDVVATCSALKRAYRDTLRAQVPDLVFLCLEAGEKSIRDRLKTRSDHFMPAALLTSQLETFEPLTDDENHLIIETDCTADEVIAKAIKTLIS</sequence>
<keyword evidence="4 9" id="KW-0808">Transferase</keyword>
<evidence type="ECO:0000256" key="2">
    <source>
        <dbReference type="ARBA" id="ARBA00008420"/>
    </source>
</evidence>
<dbReference type="SUPFAM" id="SSF52540">
    <property type="entry name" value="P-loop containing nucleoside triphosphate hydrolases"/>
    <property type="match status" value="1"/>
</dbReference>
<dbReference type="CDD" id="cd02021">
    <property type="entry name" value="GntK"/>
    <property type="match status" value="1"/>
</dbReference>
<dbReference type="Gene3D" id="3.40.50.300">
    <property type="entry name" value="P-loop containing nucleotide triphosphate hydrolases"/>
    <property type="match status" value="1"/>
</dbReference>
<evidence type="ECO:0000313" key="11">
    <source>
        <dbReference type="Proteomes" id="UP000051184"/>
    </source>
</evidence>
<keyword evidence="5 9" id="KW-0547">Nucleotide-binding</keyword>
<dbReference type="OrthoDB" id="9795716at2"/>
<dbReference type="InterPro" id="IPR027417">
    <property type="entry name" value="P-loop_NTPase"/>
</dbReference>
<evidence type="ECO:0000256" key="3">
    <source>
        <dbReference type="ARBA" id="ARBA00012054"/>
    </source>
</evidence>
<dbReference type="Pfam" id="PF13671">
    <property type="entry name" value="AAA_33"/>
    <property type="match status" value="1"/>
</dbReference>
<comment type="similarity">
    <text evidence="2 9">Belongs to the gluconokinase GntK/GntV family.</text>
</comment>
<comment type="catalytic activity">
    <reaction evidence="8 9">
        <text>D-gluconate + ATP = 6-phospho-D-gluconate + ADP + H(+)</text>
        <dbReference type="Rhea" id="RHEA:19433"/>
        <dbReference type="ChEBI" id="CHEBI:15378"/>
        <dbReference type="ChEBI" id="CHEBI:18391"/>
        <dbReference type="ChEBI" id="CHEBI:30616"/>
        <dbReference type="ChEBI" id="CHEBI:58759"/>
        <dbReference type="ChEBI" id="CHEBI:456216"/>
        <dbReference type="EC" id="2.7.1.12"/>
    </reaction>
</comment>
<dbReference type="InterPro" id="IPR006001">
    <property type="entry name" value="Therm_gnt_kin"/>
</dbReference>
<dbReference type="EC" id="2.7.1.12" evidence="3 9"/>
<reference evidence="11" key="1">
    <citation type="submission" date="2015-09" db="EMBL/GenBank/DDBJ databases">
        <authorList>
            <person name="Rodrigo-Torres Lidia"/>
            <person name="Arahal R.David."/>
        </authorList>
    </citation>
    <scope>NUCLEOTIDE SEQUENCE [LARGE SCALE GENOMIC DNA]</scope>
    <source>
        <strain evidence="11">CECT 5114</strain>
    </source>
</reference>
<evidence type="ECO:0000313" key="10">
    <source>
        <dbReference type="EMBL" id="CUK26959.1"/>
    </source>
</evidence>
<evidence type="ECO:0000256" key="4">
    <source>
        <dbReference type="ARBA" id="ARBA00022679"/>
    </source>
</evidence>
<dbReference type="GO" id="GO:0005737">
    <property type="term" value="C:cytoplasm"/>
    <property type="evidence" value="ECO:0007669"/>
    <property type="project" value="TreeGrafter"/>
</dbReference>
<dbReference type="Proteomes" id="UP000051184">
    <property type="component" value="Unassembled WGS sequence"/>
</dbReference>
<comment type="pathway">
    <text evidence="1">Carbohydrate acid metabolism.</text>
</comment>
<proteinExistence type="inferred from homology"/>
<keyword evidence="11" id="KW-1185">Reference proteome</keyword>
<dbReference type="RefSeq" id="WP_058315885.1">
    <property type="nucleotide sequence ID" value="NZ_CYTO01000024.1"/>
</dbReference>
<keyword evidence="6 9" id="KW-0418">Kinase</keyword>
<evidence type="ECO:0000256" key="7">
    <source>
        <dbReference type="ARBA" id="ARBA00022840"/>
    </source>
</evidence>
<evidence type="ECO:0000256" key="8">
    <source>
        <dbReference type="ARBA" id="ARBA00048090"/>
    </source>
</evidence>